<dbReference type="InterPro" id="IPR036388">
    <property type="entry name" value="WH-like_DNA-bd_sf"/>
</dbReference>
<evidence type="ECO:0000313" key="6">
    <source>
        <dbReference type="Proteomes" id="UP000188235"/>
    </source>
</evidence>
<gene>
    <name evidence="5" type="ORF">BW733_17710</name>
</gene>
<accession>A0A1Q2D2X2</accession>
<dbReference type="Pfam" id="PF12840">
    <property type="entry name" value="HTH_20"/>
    <property type="match status" value="1"/>
</dbReference>
<sequence length="88" mass="9673">MEIFGLNQVRMAIVSVLARSDSALTTREIADQTGVQKLTVLRHLNALEEAGAVTSSEGPGEREGRTVAWALNRQAVLDELEAITHRFR</sequence>
<dbReference type="Proteomes" id="UP000188235">
    <property type="component" value="Plasmid unnamed"/>
</dbReference>
<keyword evidence="2" id="KW-0238">DNA-binding</keyword>
<feature type="domain" description="HTH arsR-type" evidence="4">
    <location>
        <begin position="2"/>
        <end position="81"/>
    </location>
</feature>
<name>A0A1Q2D2X2_9ACTN</name>
<keyword evidence="3" id="KW-0804">Transcription</keyword>
<dbReference type="EMBL" id="CP019608">
    <property type="protein sequence ID" value="AQP52732.1"/>
    <property type="molecule type" value="Genomic_DNA"/>
</dbReference>
<dbReference type="KEGG" id="tfa:BW733_17710"/>
<evidence type="ECO:0000256" key="2">
    <source>
        <dbReference type="ARBA" id="ARBA00023125"/>
    </source>
</evidence>
<dbReference type="AlphaFoldDB" id="A0A1Q2D2X2"/>
<dbReference type="PANTHER" id="PTHR33154">
    <property type="entry name" value="TRANSCRIPTIONAL REGULATOR, ARSR FAMILY"/>
    <property type="match status" value="1"/>
</dbReference>
<evidence type="ECO:0000256" key="1">
    <source>
        <dbReference type="ARBA" id="ARBA00023015"/>
    </source>
</evidence>
<keyword evidence="1" id="KW-0805">Transcription regulation</keyword>
<keyword evidence="5" id="KW-0614">Plasmid</keyword>
<dbReference type="RefSeq" id="WP_161490292.1">
    <property type="nucleotide sequence ID" value="NZ_CP019608.1"/>
</dbReference>
<geneLocation type="plasmid" evidence="5">
    <name>unnamed</name>
</geneLocation>
<dbReference type="GO" id="GO:0003677">
    <property type="term" value="F:DNA binding"/>
    <property type="evidence" value="ECO:0007669"/>
    <property type="project" value="UniProtKB-KW"/>
</dbReference>
<protein>
    <recommendedName>
        <fullName evidence="4">HTH arsR-type domain-containing protein</fullName>
    </recommendedName>
</protein>
<dbReference type="InterPro" id="IPR036390">
    <property type="entry name" value="WH_DNA-bd_sf"/>
</dbReference>
<dbReference type="InterPro" id="IPR001845">
    <property type="entry name" value="HTH_ArsR_DNA-bd_dom"/>
</dbReference>
<dbReference type="Gene3D" id="1.10.10.10">
    <property type="entry name" value="Winged helix-like DNA-binding domain superfamily/Winged helix DNA-binding domain"/>
    <property type="match status" value="1"/>
</dbReference>
<dbReference type="InterPro" id="IPR051081">
    <property type="entry name" value="HTH_MetalResp_TranReg"/>
</dbReference>
<proteinExistence type="predicted"/>
<organism evidence="5 6">
    <name type="scientific">Tessaracoccus flavescens</name>
    <dbReference type="NCBI Taxonomy" id="399497"/>
    <lineage>
        <taxon>Bacteria</taxon>
        <taxon>Bacillati</taxon>
        <taxon>Actinomycetota</taxon>
        <taxon>Actinomycetes</taxon>
        <taxon>Propionibacteriales</taxon>
        <taxon>Propionibacteriaceae</taxon>
        <taxon>Tessaracoccus</taxon>
    </lineage>
</organism>
<evidence type="ECO:0000313" key="5">
    <source>
        <dbReference type="EMBL" id="AQP52732.1"/>
    </source>
</evidence>
<dbReference type="InterPro" id="IPR011991">
    <property type="entry name" value="ArsR-like_HTH"/>
</dbReference>
<evidence type="ECO:0000256" key="3">
    <source>
        <dbReference type="ARBA" id="ARBA00023163"/>
    </source>
</evidence>
<dbReference type="CDD" id="cd00090">
    <property type="entry name" value="HTH_ARSR"/>
    <property type="match status" value="1"/>
</dbReference>
<dbReference type="SMART" id="SM00418">
    <property type="entry name" value="HTH_ARSR"/>
    <property type="match status" value="1"/>
</dbReference>
<evidence type="ECO:0000259" key="4">
    <source>
        <dbReference type="SMART" id="SM00418"/>
    </source>
</evidence>
<dbReference type="PANTHER" id="PTHR33154:SF33">
    <property type="entry name" value="TRANSCRIPTIONAL REPRESSOR SDPR"/>
    <property type="match status" value="1"/>
</dbReference>
<dbReference type="SUPFAM" id="SSF46785">
    <property type="entry name" value="Winged helix' DNA-binding domain"/>
    <property type="match status" value="1"/>
</dbReference>
<dbReference type="GO" id="GO:0003700">
    <property type="term" value="F:DNA-binding transcription factor activity"/>
    <property type="evidence" value="ECO:0007669"/>
    <property type="project" value="InterPro"/>
</dbReference>
<keyword evidence="6" id="KW-1185">Reference proteome</keyword>
<reference evidence="5 6" key="1">
    <citation type="journal article" date="2008" name="Int. J. Syst. Evol. Microbiol.">
        <title>Tessaracoccus flavescens sp. nov., isolated from marine sediment.</title>
        <authorList>
            <person name="Lee D.W."/>
            <person name="Lee S.D."/>
        </authorList>
    </citation>
    <scope>NUCLEOTIDE SEQUENCE [LARGE SCALE GENOMIC DNA]</scope>
    <source>
        <strain evidence="5 6">SST-39T</strain>
        <plasmid evidence="6">Plasmid</plasmid>
    </source>
</reference>